<accession>A0ABR4IBR6</accession>
<feature type="compositionally biased region" description="Polar residues" evidence="1">
    <location>
        <begin position="149"/>
        <end position="167"/>
    </location>
</feature>
<feature type="compositionally biased region" description="Polar residues" evidence="1">
    <location>
        <begin position="88"/>
        <end position="103"/>
    </location>
</feature>
<reference evidence="2 3" key="1">
    <citation type="submission" date="2024-07" db="EMBL/GenBank/DDBJ databases">
        <title>Section-level genome sequencing and comparative genomics of Aspergillus sections Usti and Cavernicolus.</title>
        <authorList>
            <consortium name="Lawrence Berkeley National Laboratory"/>
            <person name="Nybo J.L."/>
            <person name="Vesth T.C."/>
            <person name="Theobald S."/>
            <person name="Frisvad J.C."/>
            <person name="Larsen T.O."/>
            <person name="Kjaerboelling I."/>
            <person name="Rothschild-Mancinelli K."/>
            <person name="Lyhne E.K."/>
            <person name="Kogle M.E."/>
            <person name="Barry K."/>
            <person name="Clum A."/>
            <person name="Na H."/>
            <person name="Ledsgaard L."/>
            <person name="Lin J."/>
            <person name="Lipzen A."/>
            <person name="Kuo A."/>
            <person name="Riley R."/>
            <person name="Mondo S."/>
            <person name="LaButti K."/>
            <person name="Haridas S."/>
            <person name="Pangalinan J."/>
            <person name="Salamov A.A."/>
            <person name="Simmons B.A."/>
            <person name="Magnuson J.K."/>
            <person name="Chen J."/>
            <person name="Drula E."/>
            <person name="Henrissat B."/>
            <person name="Wiebenga A."/>
            <person name="Lubbers R.J."/>
            <person name="Gomes A.C."/>
            <person name="Makela M.R."/>
            <person name="Stajich J."/>
            <person name="Grigoriev I.V."/>
            <person name="Mortensen U.H."/>
            <person name="De vries R.P."/>
            <person name="Baker S.E."/>
            <person name="Andersen M.R."/>
        </authorList>
    </citation>
    <scope>NUCLEOTIDE SEQUENCE [LARGE SCALE GENOMIC DNA]</scope>
    <source>
        <strain evidence="2 3">CBS 600.67</strain>
    </source>
</reference>
<dbReference type="Proteomes" id="UP001610335">
    <property type="component" value="Unassembled WGS sequence"/>
</dbReference>
<feature type="compositionally biased region" description="Basic and acidic residues" evidence="1">
    <location>
        <begin position="470"/>
        <end position="480"/>
    </location>
</feature>
<proteinExistence type="predicted"/>
<feature type="compositionally biased region" description="Low complexity" evidence="1">
    <location>
        <begin position="105"/>
        <end position="119"/>
    </location>
</feature>
<sequence>MTGRETAPPTFGTTSFPSSSYHYPSSSSTGFVPWASRPSPYQAMTPWVSYSSPSYPLNTAPPASSFPSYQASYKNLFYSCPPGTVYPSSQPGHSHPYTTSDTAVSALSSRRSGPSRLSGYESFTGSSTSDTLCPSGHDQPGSGNPPNPSTFNAAEPDTSSLSRSISHPNPPCPDLMLENAAPAVSSPRSHVGIPPLPPSDVTRPPSDGRPIKTEKQSQTASSSLGIRIHTEPADRTDRTDRTDRASTQSPAAPAPRAKSISLNSLNIQSISESKVLYYFGVLATEALLLPRFYFTSGRKTNKWGGKMTMYGMTHTCMHVYTYRRSARVSLCREALKRLKVEFPNWVVPERPGDSMTNPRWDWVELLREYCVHHTLLEPKYTKYAHHKGYRHEVKVDGTMYFGFLRYYPTERSSKQGAAHEALYDVLVQGDDEDTGTQGLPTLKTSDEALLSMVPREPLHKFPKSRIPARRKLDDRDESRSVKIRRRKSKPPATYSEFRRSIPPRNANLQPLEYCRIAAIKSPVAEAQRRWRVTPSEIPRRLQGIDTWVAKLEKLCDLLPLEHPEIQIESSDGRLLETEGEYTATAYFKSDPFLARAGAIGHVQSFSGTRDAVHEACAREVSNYLIRMVDEDTALENAAAEERQAINQWGETAAS</sequence>
<organism evidence="2 3">
    <name type="scientific">Aspergillus cavernicola</name>
    <dbReference type="NCBI Taxonomy" id="176166"/>
    <lineage>
        <taxon>Eukaryota</taxon>
        <taxon>Fungi</taxon>
        <taxon>Dikarya</taxon>
        <taxon>Ascomycota</taxon>
        <taxon>Pezizomycotina</taxon>
        <taxon>Eurotiomycetes</taxon>
        <taxon>Eurotiomycetidae</taxon>
        <taxon>Eurotiales</taxon>
        <taxon>Aspergillaceae</taxon>
        <taxon>Aspergillus</taxon>
        <taxon>Aspergillus subgen. Nidulantes</taxon>
    </lineage>
</organism>
<name>A0ABR4IBR6_9EURO</name>
<dbReference type="EMBL" id="JBFXLS010000041">
    <property type="protein sequence ID" value="KAL2824759.1"/>
    <property type="molecule type" value="Genomic_DNA"/>
</dbReference>
<comment type="caution">
    <text evidence="2">The sequence shown here is derived from an EMBL/GenBank/DDBJ whole genome shotgun (WGS) entry which is preliminary data.</text>
</comment>
<evidence type="ECO:0000313" key="2">
    <source>
        <dbReference type="EMBL" id="KAL2824759.1"/>
    </source>
</evidence>
<gene>
    <name evidence="2" type="ORF">BDW59DRAFT_147030</name>
</gene>
<evidence type="ECO:0000256" key="1">
    <source>
        <dbReference type="SAM" id="MobiDB-lite"/>
    </source>
</evidence>
<dbReference type="CDD" id="cd00048">
    <property type="entry name" value="DSRM_SF"/>
    <property type="match status" value="1"/>
</dbReference>
<feature type="region of interest" description="Disordered" evidence="1">
    <location>
        <begin position="88"/>
        <end position="257"/>
    </location>
</feature>
<feature type="compositionally biased region" description="Basic and acidic residues" evidence="1">
    <location>
        <begin position="228"/>
        <end position="244"/>
    </location>
</feature>
<dbReference type="SUPFAM" id="SSF54768">
    <property type="entry name" value="dsRNA-binding domain-like"/>
    <property type="match status" value="1"/>
</dbReference>
<feature type="compositionally biased region" description="Polar residues" evidence="1">
    <location>
        <begin position="121"/>
        <end position="132"/>
    </location>
</feature>
<evidence type="ECO:0000313" key="3">
    <source>
        <dbReference type="Proteomes" id="UP001610335"/>
    </source>
</evidence>
<keyword evidence="3" id="KW-1185">Reference proteome</keyword>
<feature type="compositionally biased region" description="Low complexity" evidence="1">
    <location>
        <begin position="1"/>
        <end position="28"/>
    </location>
</feature>
<feature type="region of interest" description="Disordered" evidence="1">
    <location>
        <begin position="463"/>
        <end position="501"/>
    </location>
</feature>
<feature type="region of interest" description="Disordered" evidence="1">
    <location>
        <begin position="1"/>
        <end position="29"/>
    </location>
</feature>
<protein>
    <submittedName>
        <fullName evidence="2">Uncharacterized protein</fullName>
    </submittedName>
</protein>